<feature type="region of interest" description="Disordered" evidence="15">
    <location>
        <begin position="290"/>
        <end position="309"/>
    </location>
</feature>
<gene>
    <name evidence="17" type="primary">dnaJ</name>
    <name evidence="17" type="ORF">NCTC6754_00446</name>
</gene>
<protein>
    <recommendedName>
        <fullName evidence="13">Chaperone protein DnaJ</fullName>
    </recommendedName>
</protein>
<evidence type="ECO:0000256" key="9">
    <source>
        <dbReference type="ARBA" id="ARBA00022833"/>
    </source>
</evidence>
<dbReference type="GO" id="GO:0051082">
    <property type="term" value="F:unfolded protein binding"/>
    <property type="evidence" value="ECO:0007669"/>
    <property type="project" value="InterPro"/>
</dbReference>
<dbReference type="Proteomes" id="UP000269208">
    <property type="component" value="Chromosome"/>
</dbReference>
<keyword evidence="7" id="KW-0677">Repeat</keyword>
<evidence type="ECO:0000256" key="14">
    <source>
        <dbReference type="PROSITE-ProRule" id="PRU00546"/>
    </source>
</evidence>
<dbReference type="GO" id="GO:0006260">
    <property type="term" value="P:DNA replication"/>
    <property type="evidence" value="ECO:0007669"/>
    <property type="project" value="UniProtKB-KW"/>
</dbReference>
<evidence type="ECO:0000256" key="7">
    <source>
        <dbReference type="ARBA" id="ARBA00022737"/>
    </source>
</evidence>
<comment type="cofactor">
    <cofactor evidence="1">
        <name>Zn(2+)</name>
        <dbReference type="ChEBI" id="CHEBI:29105"/>
    </cofactor>
</comment>
<evidence type="ECO:0000256" key="4">
    <source>
        <dbReference type="ARBA" id="ARBA00022490"/>
    </source>
</evidence>
<comment type="subcellular location">
    <subcellularLocation>
        <location evidence="2">Cytoplasm</location>
    </subcellularLocation>
</comment>
<dbReference type="InterPro" id="IPR008971">
    <property type="entry name" value="HSP40/DnaJ_pept-bd"/>
</dbReference>
<evidence type="ECO:0000256" key="2">
    <source>
        <dbReference type="ARBA" id="ARBA00004496"/>
    </source>
</evidence>
<evidence type="ECO:0000256" key="1">
    <source>
        <dbReference type="ARBA" id="ARBA00001947"/>
    </source>
</evidence>
<evidence type="ECO:0000256" key="13">
    <source>
        <dbReference type="ARBA" id="ARBA00067609"/>
    </source>
</evidence>
<dbReference type="SUPFAM" id="SSF49493">
    <property type="entry name" value="HSP40/DnaJ peptide-binding domain"/>
    <property type="match status" value="2"/>
</dbReference>
<dbReference type="InterPro" id="IPR036410">
    <property type="entry name" value="HSP_DnaJ_Cys-rich_dom_sf"/>
</dbReference>
<dbReference type="InterPro" id="IPR001305">
    <property type="entry name" value="HSP_DnaJ_Cys-rich_dom"/>
</dbReference>
<keyword evidence="8 14" id="KW-0863">Zinc-finger</keyword>
<accession>A0A447TMY2</accession>
<keyword evidence="6 14" id="KW-0479">Metal-binding</keyword>
<dbReference type="FunFam" id="2.10.230.10:FF:000002">
    <property type="entry name" value="Molecular chaperone DnaJ"/>
    <property type="match status" value="1"/>
</dbReference>
<keyword evidence="9 14" id="KW-0862">Zinc</keyword>
<keyword evidence="10" id="KW-0346">Stress response</keyword>
<proteinExistence type="inferred from homology"/>
<keyword evidence="5" id="KW-0235">DNA replication</keyword>
<dbReference type="PROSITE" id="PS51188">
    <property type="entry name" value="ZF_CR"/>
    <property type="match status" value="1"/>
</dbReference>
<dbReference type="Pfam" id="PF01556">
    <property type="entry name" value="DnaJ_C"/>
    <property type="match status" value="1"/>
</dbReference>
<organism evidence="17 18">
    <name type="scientific">Salmonella enterica I</name>
    <dbReference type="NCBI Taxonomy" id="59201"/>
    <lineage>
        <taxon>Bacteria</taxon>
        <taxon>Pseudomonadati</taxon>
        <taxon>Pseudomonadota</taxon>
        <taxon>Gammaproteobacteria</taxon>
        <taxon>Enterobacterales</taxon>
        <taxon>Enterobacteriaceae</taxon>
        <taxon>Salmonella</taxon>
    </lineage>
</organism>
<evidence type="ECO:0000256" key="5">
    <source>
        <dbReference type="ARBA" id="ARBA00022705"/>
    </source>
</evidence>
<name>A0A447TMY2_SALET</name>
<evidence type="ECO:0000259" key="16">
    <source>
        <dbReference type="PROSITE" id="PS51188"/>
    </source>
</evidence>
<dbReference type="EMBL" id="LR134190">
    <property type="protein sequence ID" value="VEB50763.1"/>
    <property type="molecule type" value="Genomic_DNA"/>
</dbReference>
<evidence type="ECO:0000256" key="12">
    <source>
        <dbReference type="ARBA" id="ARBA00061004"/>
    </source>
</evidence>
<dbReference type="FunFam" id="2.60.260.20:FF:000004">
    <property type="entry name" value="Molecular chaperone DnaJ"/>
    <property type="match status" value="1"/>
</dbReference>
<evidence type="ECO:0000256" key="11">
    <source>
        <dbReference type="ARBA" id="ARBA00023186"/>
    </source>
</evidence>
<dbReference type="Gene3D" id="2.10.230.10">
    <property type="entry name" value="Heat shock protein DnaJ, cysteine-rich domain"/>
    <property type="match status" value="1"/>
</dbReference>
<evidence type="ECO:0000256" key="10">
    <source>
        <dbReference type="ARBA" id="ARBA00023016"/>
    </source>
</evidence>
<evidence type="ECO:0000313" key="18">
    <source>
        <dbReference type="Proteomes" id="UP000269208"/>
    </source>
</evidence>
<keyword evidence="4" id="KW-0963">Cytoplasm</keyword>
<dbReference type="GO" id="GO:0008270">
    <property type="term" value="F:zinc ion binding"/>
    <property type="evidence" value="ECO:0007669"/>
    <property type="project" value="UniProtKB-KW"/>
</dbReference>
<evidence type="ECO:0000313" key="17">
    <source>
        <dbReference type="EMBL" id="VEB50763.1"/>
    </source>
</evidence>
<sequence>MRKNAQPTISMVTPRLNKAVWAADLAAALMAALISVISLVTFLAISLAAGVVANVRRVGLICVITWISPWKEAVRGVTKEIRIPTLEECDVCHGSGAKAGTQPQTCPTCHGSGQVQMRQGFFAVQQTCPHCQGRGTLIKDPCHKCHGHGRVEKSKTLSVKIPAGVDTGDRIRLAGEGEAGEHGAPAGDLYVQVQVKQHPIFEREGNNLYCEVPINFAMAALGGEIEVPTLDGRVMLKVPSETQTGKLFRMRGKGVKSVRGGAQGDLLCRVVVETPVGLSEKQKQLLKDLQESFGGPTGEKNSPRFKKLL</sequence>
<dbReference type="PANTHER" id="PTHR43096">
    <property type="entry name" value="DNAJ HOMOLOG 1, MITOCHONDRIAL-RELATED"/>
    <property type="match status" value="1"/>
</dbReference>
<keyword evidence="11" id="KW-0143">Chaperone</keyword>
<dbReference type="GO" id="GO:0031072">
    <property type="term" value="F:heat shock protein binding"/>
    <property type="evidence" value="ECO:0007669"/>
    <property type="project" value="InterPro"/>
</dbReference>
<comment type="similarity">
    <text evidence="12">Belongs to the DnaJ family.</text>
</comment>
<dbReference type="GO" id="GO:0005737">
    <property type="term" value="C:cytoplasm"/>
    <property type="evidence" value="ECO:0007669"/>
    <property type="project" value="UniProtKB-SubCell"/>
</dbReference>
<dbReference type="CDD" id="cd10747">
    <property type="entry name" value="DnaJ_C"/>
    <property type="match status" value="1"/>
</dbReference>
<dbReference type="CDD" id="cd10719">
    <property type="entry name" value="DnaJ_zf"/>
    <property type="match status" value="1"/>
</dbReference>
<dbReference type="Gene3D" id="2.60.260.20">
    <property type="entry name" value="Urease metallochaperone UreE, N-terminal domain"/>
    <property type="match status" value="2"/>
</dbReference>
<dbReference type="SUPFAM" id="SSF57938">
    <property type="entry name" value="DnaJ/Hsp40 cysteine-rich domain"/>
    <property type="match status" value="1"/>
</dbReference>
<dbReference type="Pfam" id="PF00684">
    <property type="entry name" value="DnaJ_CXXCXGXG"/>
    <property type="match status" value="1"/>
</dbReference>
<reference evidence="17 18" key="1">
    <citation type="submission" date="2018-12" db="EMBL/GenBank/DDBJ databases">
        <authorList>
            <consortium name="Pathogen Informatics"/>
        </authorList>
    </citation>
    <scope>NUCLEOTIDE SEQUENCE [LARGE SCALE GENOMIC DNA]</scope>
    <source>
        <strain evidence="17 18">NCTC6754</strain>
    </source>
</reference>
<evidence type="ECO:0000256" key="3">
    <source>
        <dbReference type="ARBA" id="ARBA00011738"/>
    </source>
</evidence>
<dbReference type="GO" id="GO:0042026">
    <property type="term" value="P:protein refolding"/>
    <property type="evidence" value="ECO:0007669"/>
    <property type="project" value="TreeGrafter"/>
</dbReference>
<feature type="domain" description="CR-type" evidence="16">
    <location>
        <begin position="76"/>
        <end position="154"/>
    </location>
</feature>
<dbReference type="AlphaFoldDB" id="A0A447TMY2"/>
<dbReference type="InterPro" id="IPR002939">
    <property type="entry name" value="DnaJ_C"/>
</dbReference>
<comment type="subunit">
    <text evidence="3">Homodimer.</text>
</comment>
<feature type="zinc finger region" description="CR-type" evidence="14">
    <location>
        <begin position="76"/>
        <end position="154"/>
    </location>
</feature>
<evidence type="ECO:0000256" key="6">
    <source>
        <dbReference type="ARBA" id="ARBA00022723"/>
    </source>
</evidence>
<evidence type="ECO:0000256" key="8">
    <source>
        <dbReference type="ARBA" id="ARBA00022771"/>
    </source>
</evidence>
<evidence type="ECO:0000256" key="15">
    <source>
        <dbReference type="SAM" id="MobiDB-lite"/>
    </source>
</evidence>
<dbReference type="PANTHER" id="PTHR43096:SF48">
    <property type="entry name" value="CHAPERONE PROTEIN DNAJ"/>
    <property type="match status" value="1"/>
</dbReference>
<dbReference type="NCBIfam" id="NF008035">
    <property type="entry name" value="PRK10767.1"/>
    <property type="match status" value="1"/>
</dbReference>